<name>A0A814JPK3_9BILA</name>
<dbReference type="SUPFAM" id="SSF53756">
    <property type="entry name" value="UDP-Glycosyltransferase/glycogen phosphorylase"/>
    <property type="match status" value="1"/>
</dbReference>
<feature type="domain" description="Glycosyl transferase family 1" evidence="3">
    <location>
        <begin position="147"/>
        <end position="223"/>
    </location>
</feature>
<dbReference type="PANTHER" id="PTHR45947:SF3">
    <property type="entry name" value="SULFOQUINOVOSYL TRANSFERASE SQD2"/>
    <property type="match status" value="1"/>
</dbReference>
<dbReference type="Proteomes" id="UP000663882">
    <property type="component" value="Unassembled WGS sequence"/>
</dbReference>
<dbReference type="Proteomes" id="UP000663823">
    <property type="component" value="Unassembled WGS sequence"/>
</dbReference>
<evidence type="ECO:0000256" key="1">
    <source>
        <dbReference type="ARBA" id="ARBA00022676"/>
    </source>
</evidence>
<organism evidence="4 6">
    <name type="scientific">Rotaria sordida</name>
    <dbReference type="NCBI Taxonomy" id="392033"/>
    <lineage>
        <taxon>Eukaryota</taxon>
        <taxon>Metazoa</taxon>
        <taxon>Spiralia</taxon>
        <taxon>Gnathifera</taxon>
        <taxon>Rotifera</taxon>
        <taxon>Eurotatoria</taxon>
        <taxon>Bdelloidea</taxon>
        <taxon>Philodinida</taxon>
        <taxon>Philodinidae</taxon>
        <taxon>Rotaria</taxon>
    </lineage>
</organism>
<evidence type="ECO:0000256" key="2">
    <source>
        <dbReference type="SAM" id="Phobius"/>
    </source>
</evidence>
<dbReference type="PANTHER" id="PTHR45947">
    <property type="entry name" value="SULFOQUINOVOSYL TRANSFERASE SQD2"/>
    <property type="match status" value="1"/>
</dbReference>
<gene>
    <name evidence="5" type="ORF">OTI717_LOCUS33789</name>
    <name evidence="4" type="ORF">RFH988_LOCUS16200</name>
</gene>
<dbReference type="GO" id="GO:0016757">
    <property type="term" value="F:glycosyltransferase activity"/>
    <property type="evidence" value="ECO:0007669"/>
    <property type="project" value="UniProtKB-KW"/>
</dbReference>
<dbReference type="EMBL" id="CAJOAX010011428">
    <property type="protein sequence ID" value="CAF4093420.1"/>
    <property type="molecule type" value="Genomic_DNA"/>
</dbReference>
<reference evidence="4" key="1">
    <citation type="submission" date="2021-02" db="EMBL/GenBank/DDBJ databases">
        <authorList>
            <person name="Nowell W R."/>
        </authorList>
    </citation>
    <scope>NUCLEOTIDE SEQUENCE</scope>
</reference>
<proteinExistence type="predicted"/>
<keyword evidence="2" id="KW-1133">Transmembrane helix</keyword>
<feature type="transmembrane region" description="Helical" evidence="2">
    <location>
        <begin position="9"/>
        <end position="27"/>
    </location>
</feature>
<sequence length="226" mass="26584">MIYIVGPNILLGTIILYLICKLMGIIVCTSYNTNSFAFFKEYCKNRFLHTLVVWWGIYCMYYPPIWLKIQILHPKYFMDLKVGCNNFDQRYILSTGIDTNLFQYSENFIKNKLIYIGRITSEKNLFRLIDLFTLIQDEYTLDIVGFGPTVEDALKFAQAFICTSLNESYGFTLLESLSCGTPIIYPKCPVFEQLYKTYFPQLEYDLDNDNEFINVLKYIKQDDKNL</sequence>
<evidence type="ECO:0000313" key="4">
    <source>
        <dbReference type="EMBL" id="CAF1040621.1"/>
    </source>
</evidence>
<keyword evidence="1" id="KW-0328">Glycosyltransferase</keyword>
<keyword evidence="2" id="KW-0812">Transmembrane</keyword>
<dbReference type="Gene3D" id="3.40.50.2000">
    <property type="entry name" value="Glycogen Phosphorylase B"/>
    <property type="match status" value="1"/>
</dbReference>
<keyword evidence="2" id="KW-0472">Membrane</keyword>
<keyword evidence="1" id="KW-0808">Transferase</keyword>
<dbReference type="Pfam" id="PF00534">
    <property type="entry name" value="Glycos_transf_1"/>
    <property type="match status" value="1"/>
</dbReference>
<evidence type="ECO:0000313" key="6">
    <source>
        <dbReference type="Proteomes" id="UP000663882"/>
    </source>
</evidence>
<comment type="caution">
    <text evidence="4">The sequence shown here is derived from an EMBL/GenBank/DDBJ whole genome shotgun (WGS) entry which is preliminary data.</text>
</comment>
<accession>A0A814JPK3</accession>
<dbReference type="EMBL" id="CAJNOO010000819">
    <property type="protein sequence ID" value="CAF1040621.1"/>
    <property type="molecule type" value="Genomic_DNA"/>
</dbReference>
<evidence type="ECO:0000313" key="5">
    <source>
        <dbReference type="EMBL" id="CAF4093420.1"/>
    </source>
</evidence>
<dbReference type="InterPro" id="IPR050194">
    <property type="entry name" value="Glycosyltransferase_grp1"/>
</dbReference>
<evidence type="ECO:0000259" key="3">
    <source>
        <dbReference type="Pfam" id="PF00534"/>
    </source>
</evidence>
<dbReference type="AlphaFoldDB" id="A0A814JPK3"/>
<protein>
    <recommendedName>
        <fullName evidence="3">Glycosyl transferase family 1 domain-containing protein</fullName>
    </recommendedName>
</protein>
<dbReference type="InterPro" id="IPR001296">
    <property type="entry name" value="Glyco_trans_1"/>
</dbReference>
<feature type="transmembrane region" description="Helical" evidence="2">
    <location>
        <begin position="47"/>
        <end position="67"/>
    </location>
</feature>
<dbReference type="OrthoDB" id="9974417at2759"/>